<dbReference type="Proteomes" id="UP001519460">
    <property type="component" value="Unassembled WGS sequence"/>
</dbReference>
<sequence length="110" mass="12104">MALAPISRVSFSAWSDETILEPVEVFAIRWLWPHHGETSPDFSVSTLTAAPSQHPAILRIQAQSACVSTSYHQPSQVLAVARVGARVRAHVASDEAPTGECYRQFGEFRQ</sequence>
<evidence type="ECO:0000313" key="2">
    <source>
        <dbReference type="Proteomes" id="UP001519460"/>
    </source>
</evidence>
<dbReference type="AlphaFoldDB" id="A0ABD0L0S8"/>
<keyword evidence="2" id="KW-1185">Reference proteome</keyword>
<gene>
    <name evidence="1" type="ORF">BaRGS_00015785</name>
</gene>
<accession>A0ABD0L0S8</accession>
<reference evidence="1 2" key="1">
    <citation type="journal article" date="2023" name="Sci. Data">
        <title>Genome assembly of the Korean intertidal mud-creeper Batillaria attramentaria.</title>
        <authorList>
            <person name="Patra A.K."/>
            <person name="Ho P.T."/>
            <person name="Jun S."/>
            <person name="Lee S.J."/>
            <person name="Kim Y."/>
            <person name="Won Y.J."/>
        </authorList>
    </citation>
    <scope>NUCLEOTIDE SEQUENCE [LARGE SCALE GENOMIC DNA]</scope>
    <source>
        <strain evidence="1">Wonlab-2016</strain>
    </source>
</reference>
<dbReference type="EMBL" id="JACVVK020000097">
    <property type="protein sequence ID" value="KAK7493055.1"/>
    <property type="molecule type" value="Genomic_DNA"/>
</dbReference>
<feature type="non-terminal residue" evidence="1">
    <location>
        <position position="110"/>
    </location>
</feature>
<organism evidence="1 2">
    <name type="scientific">Batillaria attramentaria</name>
    <dbReference type="NCBI Taxonomy" id="370345"/>
    <lineage>
        <taxon>Eukaryota</taxon>
        <taxon>Metazoa</taxon>
        <taxon>Spiralia</taxon>
        <taxon>Lophotrochozoa</taxon>
        <taxon>Mollusca</taxon>
        <taxon>Gastropoda</taxon>
        <taxon>Caenogastropoda</taxon>
        <taxon>Sorbeoconcha</taxon>
        <taxon>Cerithioidea</taxon>
        <taxon>Batillariidae</taxon>
        <taxon>Batillaria</taxon>
    </lineage>
</organism>
<name>A0ABD0L0S8_9CAEN</name>
<evidence type="ECO:0000313" key="1">
    <source>
        <dbReference type="EMBL" id="KAK7493055.1"/>
    </source>
</evidence>
<comment type="caution">
    <text evidence="1">The sequence shown here is derived from an EMBL/GenBank/DDBJ whole genome shotgun (WGS) entry which is preliminary data.</text>
</comment>
<protein>
    <submittedName>
        <fullName evidence="1">Uncharacterized protein</fullName>
    </submittedName>
</protein>
<proteinExistence type="predicted"/>